<feature type="transmembrane region" description="Helical" evidence="1">
    <location>
        <begin position="6"/>
        <end position="22"/>
    </location>
</feature>
<dbReference type="Proteomes" id="UP000045824">
    <property type="component" value="Unassembled WGS sequence"/>
</dbReference>
<dbReference type="AlphaFoldDB" id="A0A0T9KYY1"/>
<keyword evidence="1" id="KW-0472">Membrane</keyword>
<feature type="transmembrane region" description="Helical" evidence="1">
    <location>
        <begin position="66"/>
        <end position="86"/>
    </location>
</feature>
<dbReference type="Pfam" id="PF05449">
    <property type="entry name" value="Phage_holin_3_7"/>
    <property type="match status" value="1"/>
</dbReference>
<organism evidence="2 3">
    <name type="scientific">Yersinia kristensenii</name>
    <dbReference type="NCBI Taxonomy" id="28152"/>
    <lineage>
        <taxon>Bacteria</taxon>
        <taxon>Pseudomonadati</taxon>
        <taxon>Pseudomonadota</taxon>
        <taxon>Gammaproteobacteria</taxon>
        <taxon>Enterobacterales</taxon>
        <taxon>Yersiniaceae</taxon>
        <taxon>Yersinia</taxon>
    </lineage>
</organism>
<protein>
    <submittedName>
        <fullName evidence="2">Protein of uncharacterized function (DUF754)</fullName>
    </submittedName>
</protein>
<keyword evidence="1" id="KW-0812">Transmembrane</keyword>
<dbReference type="EMBL" id="CPYI01000003">
    <property type="protein sequence ID" value="CNE42961.1"/>
    <property type="molecule type" value="Genomic_DNA"/>
</dbReference>
<reference evidence="2 3" key="1">
    <citation type="submission" date="2015-03" db="EMBL/GenBank/DDBJ databases">
        <authorList>
            <person name="Murphy D."/>
        </authorList>
    </citation>
    <scope>NUCLEOTIDE SEQUENCE [LARGE SCALE GENOMIC DNA]</scope>
    <source>
        <strain evidence="2 3">FCF326</strain>
    </source>
</reference>
<evidence type="ECO:0000313" key="3">
    <source>
        <dbReference type="Proteomes" id="UP000045824"/>
    </source>
</evidence>
<feature type="transmembrane region" description="Helical" evidence="1">
    <location>
        <begin position="34"/>
        <end position="54"/>
    </location>
</feature>
<name>A0A0T9KYY1_YERKR</name>
<accession>A0A0T9KYY1</accession>
<evidence type="ECO:0000256" key="1">
    <source>
        <dbReference type="SAM" id="Phobius"/>
    </source>
</evidence>
<evidence type="ECO:0000313" key="2">
    <source>
        <dbReference type="EMBL" id="CNE42961.1"/>
    </source>
</evidence>
<keyword evidence="1" id="KW-1133">Transmembrane helix</keyword>
<gene>
    <name evidence="2" type="ORF">ERS008491_01266</name>
</gene>
<dbReference type="InterPro" id="IPR008473">
    <property type="entry name" value="Phage_holin_3_7"/>
</dbReference>
<dbReference type="RefSeq" id="WP_074014046.1">
    <property type="nucleotide sequence ID" value="NZ_CAWMAB010000003.1"/>
</dbReference>
<sequence>MNDYLLTLDAIACAVIAARLFAYRRHGATYRPIASIFAYGLMVASASVTIRVLTGDYHHADWSETLINISMAVAILAAGGNVMRFAKPARLKP</sequence>
<proteinExistence type="predicted"/>